<reference evidence="2" key="1">
    <citation type="journal article" date="2013" name="Genome Announc.">
        <title>Draft genome sequence of Neofusicoccum parvum isolate UCR-NP2, a fungal vascular pathogen associated with grapevine cankers.</title>
        <authorList>
            <person name="Blanco-Ulate B."/>
            <person name="Rolshausen P."/>
            <person name="Cantu D."/>
        </authorList>
    </citation>
    <scope>NUCLEOTIDE SEQUENCE [LARGE SCALE GENOMIC DNA]</scope>
    <source>
        <strain evidence="2">UCR-NP2</strain>
    </source>
</reference>
<gene>
    <name evidence="1" type="ORF">UCRNP2_6724</name>
</gene>
<dbReference type="HOGENOM" id="CLU_2654247_0_0_1"/>
<accession>R1EFL1</accession>
<evidence type="ECO:0000313" key="1">
    <source>
        <dbReference type="EMBL" id="EOD46543.1"/>
    </source>
</evidence>
<name>R1EFL1_BOTPV</name>
<dbReference type="KEGG" id="npa:UCRNP2_6724"/>
<protein>
    <submittedName>
        <fullName evidence="1">Uncharacterized protein</fullName>
    </submittedName>
</protein>
<dbReference type="EMBL" id="KB916443">
    <property type="protein sequence ID" value="EOD46543.1"/>
    <property type="molecule type" value="Genomic_DNA"/>
</dbReference>
<proteinExistence type="predicted"/>
<dbReference type="AlphaFoldDB" id="R1EFL1"/>
<organism evidence="1 2">
    <name type="scientific">Botryosphaeria parva (strain UCR-NP2)</name>
    <name type="common">Grapevine canker fungus</name>
    <name type="synonym">Neofusicoccum parvum</name>
    <dbReference type="NCBI Taxonomy" id="1287680"/>
    <lineage>
        <taxon>Eukaryota</taxon>
        <taxon>Fungi</taxon>
        <taxon>Dikarya</taxon>
        <taxon>Ascomycota</taxon>
        <taxon>Pezizomycotina</taxon>
        <taxon>Dothideomycetes</taxon>
        <taxon>Dothideomycetes incertae sedis</taxon>
        <taxon>Botryosphaeriales</taxon>
        <taxon>Botryosphaeriaceae</taxon>
        <taxon>Neofusicoccum</taxon>
    </lineage>
</organism>
<dbReference type="Proteomes" id="UP000013521">
    <property type="component" value="Unassembled WGS sequence"/>
</dbReference>
<evidence type="ECO:0000313" key="2">
    <source>
        <dbReference type="Proteomes" id="UP000013521"/>
    </source>
</evidence>
<sequence length="76" mass="8492">MEIDEGLTQALRAFERSATAATATVFLEFTRLRTDFKLKPLELFNLLGPPTRRTVALAQAAFQPLRTSIVQLEDSP</sequence>